<evidence type="ECO:0000313" key="2">
    <source>
        <dbReference type="EMBL" id="MQW32147.1"/>
    </source>
</evidence>
<reference evidence="2 3" key="1">
    <citation type="journal article" date="2013" name="Genome Biol.">
        <title>Comparative genomics of the core and accessory genomes of 48 Sinorhizobium strains comprising five genospecies.</title>
        <authorList>
            <person name="Sugawara M."/>
            <person name="Epstein B."/>
            <person name="Badgley B.D."/>
            <person name="Unno T."/>
            <person name="Xu L."/>
            <person name="Reese J."/>
            <person name="Gyaneshwar P."/>
            <person name="Denny R."/>
            <person name="Mudge J."/>
            <person name="Bharti A.K."/>
            <person name="Farmer A.D."/>
            <person name="May G.D."/>
            <person name="Woodward J.E."/>
            <person name="Medigue C."/>
            <person name="Vallenet D."/>
            <person name="Lajus A."/>
            <person name="Rouy Z."/>
            <person name="Martinez-Vaz B."/>
            <person name="Tiffin P."/>
            <person name="Young N.D."/>
            <person name="Sadowsky M.J."/>
        </authorList>
    </citation>
    <scope>NUCLEOTIDE SEQUENCE [LARGE SCALE GENOMIC DNA]</scope>
    <source>
        <strain evidence="2 3">N6B1</strain>
    </source>
</reference>
<dbReference type="EMBL" id="WISR01000050">
    <property type="protein sequence ID" value="MQW32147.1"/>
    <property type="molecule type" value="Genomic_DNA"/>
</dbReference>
<gene>
    <name evidence="2" type="ORF">GHK53_04655</name>
</gene>
<dbReference type="InterPro" id="IPR051210">
    <property type="entry name" value="Ub_ligase/GEF_domain"/>
</dbReference>
<name>A0AAW9TJF1_RHIML</name>
<evidence type="ECO:0000256" key="1">
    <source>
        <dbReference type="ARBA" id="ARBA00022737"/>
    </source>
</evidence>
<evidence type="ECO:0000313" key="3">
    <source>
        <dbReference type="Proteomes" id="UP000429484"/>
    </source>
</evidence>
<dbReference type="SUPFAM" id="SSF50985">
    <property type="entry name" value="RCC1/BLIP-II"/>
    <property type="match status" value="1"/>
</dbReference>
<protein>
    <recommendedName>
        <fullName evidence="4">RCC1 repeat-containing protein</fullName>
    </recommendedName>
</protein>
<dbReference type="AlphaFoldDB" id="A0AAW9TJF1"/>
<accession>A0AAW9TJF1</accession>
<evidence type="ECO:0008006" key="4">
    <source>
        <dbReference type="Google" id="ProtNLM"/>
    </source>
</evidence>
<dbReference type="InterPro" id="IPR000408">
    <property type="entry name" value="Reg_chr_condens"/>
</dbReference>
<dbReference type="PANTHER" id="PTHR22870">
    <property type="entry name" value="REGULATOR OF CHROMOSOME CONDENSATION"/>
    <property type="match status" value="1"/>
</dbReference>
<keyword evidence="1" id="KW-0677">Repeat</keyword>
<dbReference type="PANTHER" id="PTHR22870:SF408">
    <property type="entry name" value="OS09G0560450 PROTEIN"/>
    <property type="match status" value="1"/>
</dbReference>
<organism evidence="2 3">
    <name type="scientific">Rhizobium meliloti</name>
    <name type="common">Ensifer meliloti</name>
    <name type="synonym">Sinorhizobium meliloti</name>
    <dbReference type="NCBI Taxonomy" id="382"/>
    <lineage>
        <taxon>Bacteria</taxon>
        <taxon>Pseudomonadati</taxon>
        <taxon>Pseudomonadota</taxon>
        <taxon>Alphaproteobacteria</taxon>
        <taxon>Hyphomicrobiales</taxon>
        <taxon>Rhizobiaceae</taxon>
        <taxon>Sinorhizobium/Ensifer group</taxon>
        <taxon>Sinorhizobium</taxon>
    </lineage>
</organism>
<dbReference type="Pfam" id="PF00415">
    <property type="entry name" value="RCC1"/>
    <property type="match status" value="2"/>
</dbReference>
<dbReference type="InterPro" id="IPR009091">
    <property type="entry name" value="RCC1/BLIP-II"/>
</dbReference>
<dbReference type="Gene3D" id="2.130.10.30">
    <property type="entry name" value="Regulator of chromosome condensation 1/beta-lactamase-inhibitor protein II"/>
    <property type="match status" value="2"/>
</dbReference>
<sequence length="177" mass="17470">MNSGEVRCWGVGRAGQLGNGGTSFSSTPVVATGVSNAVQVSAMNDFTCALTQAGAVMCWGTGYGATPAVVPGLESGVSAITTGHAASNLCVIMQNGGVKCKGNGTAGQLGNGQNKSLNVMVDVIGLEAPAISLSTSLASSCVVLSNGKTLCWGNNGNGRLGVGDTANRNVPTPVVLP</sequence>
<dbReference type="Proteomes" id="UP000429484">
    <property type="component" value="Unassembled WGS sequence"/>
</dbReference>
<dbReference type="PROSITE" id="PS50012">
    <property type="entry name" value="RCC1_3"/>
    <property type="match status" value="2"/>
</dbReference>
<comment type="caution">
    <text evidence="2">The sequence shown here is derived from an EMBL/GenBank/DDBJ whole genome shotgun (WGS) entry which is preliminary data.</text>
</comment>
<proteinExistence type="predicted"/>